<gene>
    <name evidence="2" type="ordered locus">TREPR_3496</name>
</gene>
<keyword evidence="1" id="KW-0732">Signal</keyword>
<sequence length="184" mass="19485">MKSKLFVWTLFTLAATVTLALTGCVSTENTNTGHFGEHIRTPVKDFQPMGLVFTETRLATYDSVTANGQIFTYQALLKQAQELGADAIINVSIDKRSQVTTLPGSTVPLPNSHVTTWYGSALAIKYTDTLTETGSVTVTADGATATTVTTSVYFNDGGPIYAGSTAAEQSAGEQAPAPKKGIRQ</sequence>
<protein>
    <submittedName>
        <fullName evidence="2">Putative lipoprotein</fullName>
    </submittedName>
</protein>
<dbReference type="PROSITE" id="PS51257">
    <property type="entry name" value="PROKAR_LIPOPROTEIN"/>
    <property type="match status" value="1"/>
</dbReference>
<dbReference type="InterPro" id="IPR035439">
    <property type="entry name" value="UPF0145_dom_sf"/>
</dbReference>
<dbReference type="EMBL" id="CP001843">
    <property type="protein sequence ID" value="AEF84710.1"/>
    <property type="molecule type" value="Genomic_DNA"/>
</dbReference>
<proteinExistence type="predicted"/>
<dbReference type="HOGENOM" id="CLU_1467608_0_0_12"/>
<feature type="chain" id="PRO_5003336052" evidence="1">
    <location>
        <begin position="21"/>
        <end position="184"/>
    </location>
</feature>
<keyword evidence="2" id="KW-0449">Lipoprotein</keyword>
<keyword evidence="3" id="KW-1185">Reference proteome</keyword>
<evidence type="ECO:0000313" key="2">
    <source>
        <dbReference type="EMBL" id="AEF84710.1"/>
    </source>
</evidence>
<dbReference type="Proteomes" id="UP000009223">
    <property type="component" value="Chromosome"/>
</dbReference>
<organism evidence="2 3">
    <name type="scientific">Treponema primitia (strain ATCC BAA-887 / DSM 12427 / ZAS-2)</name>
    <dbReference type="NCBI Taxonomy" id="545694"/>
    <lineage>
        <taxon>Bacteria</taxon>
        <taxon>Pseudomonadati</taxon>
        <taxon>Spirochaetota</taxon>
        <taxon>Spirochaetia</taxon>
        <taxon>Spirochaetales</taxon>
        <taxon>Treponemataceae</taxon>
        <taxon>Treponema</taxon>
    </lineage>
</organism>
<dbReference type="Gene3D" id="3.30.110.70">
    <property type="entry name" value="Hypothetical protein apc22750. Chain B"/>
    <property type="match status" value="1"/>
</dbReference>
<dbReference type="SUPFAM" id="SSF117782">
    <property type="entry name" value="YbjQ-like"/>
    <property type="match status" value="1"/>
</dbReference>
<evidence type="ECO:0000256" key="1">
    <source>
        <dbReference type="SAM" id="SignalP"/>
    </source>
</evidence>
<dbReference type="RefSeq" id="WP_015706798.1">
    <property type="nucleotide sequence ID" value="NC_015578.1"/>
</dbReference>
<reference evidence="2 3" key="2">
    <citation type="journal article" date="2011" name="ISME J.">
        <title>RNA-seq reveals cooperative metabolic interactions between two termite-gut spirochete species in co-culture.</title>
        <authorList>
            <person name="Rosenthal A.Z."/>
            <person name="Matson E.G."/>
            <person name="Eldar A."/>
            <person name="Leadbetter J.R."/>
        </authorList>
    </citation>
    <scope>NUCLEOTIDE SEQUENCE [LARGE SCALE GENOMIC DNA]</scope>
    <source>
        <strain evidence="3">ATCC BAA-887 / DSM 12427 / ZAS-2</strain>
    </source>
</reference>
<reference evidence="3" key="1">
    <citation type="submission" date="2009-12" db="EMBL/GenBank/DDBJ databases">
        <title>Complete sequence of Treponema primitia strain ZAS-2.</title>
        <authorList>
            <person name="Tetu S.G."/>
            <person name="Matson E."/>
            <person name="Ren Q."/>
            <person name="Seshadri R."/>
            <person name="Elbourne L."/>
            <person name="Hassan K.A."/>
            <person name="Durkin A."/>
            <person name="Radune D."/>
            <person name="Mohamoud Y."/>
            <person name="Shay R."/>
            <person name="Jin S."/>
            <person name="Zhang X."/>
            <person name="Lucey K."/>
            <person name="Ballor N.R."/>
            <person name="Ottesen E."/>
            <person name="Rosenthal R."/>
            <person name="Allen A."/>
            <person name="Leadbetter J.R."/>
            <person name="Paulsen I.T."/>
        </authorList>
    </citation>
    <scope>NUCLEOTIDE SEQUENCE [LARGE SCALE GENOMIC DNA]</scope>
    <source>
        <strain evidence="3">ATCC BAA-887 / DSM 12427 / ZAS-2</strain>
    </source>
</reference>
<dbReference type="STRING" id="545694.TREPR_3496"/>
<accession>F5YIX7</accession>
<name>F5YIX7_TREPZ</name>
<dbReference type="OrthoDB" id="342590at2"/>
<dbReference type="KEGG" id="tpi:TREPR_3496"/>
<evidence type="ECO:0000313" key="3">
    <source>
        <dbReference type="Proteomes" id="UP000009223"/>
    </source>
</evidence>
<dbReference type="AlphaFoldDB" id="F5YIX7"/>
<feature type="signal peptide" evidence="1">
    <location>
        <begin position="1"/>
        <end position="20"/>
    </location>
</feature>
<dbReference type="eggNOG" id="ENOG5034BCJ">
    <property type="taxonomic scope" value="Bacteria"/>
</dbReference>